<name>A0A6S6WHV7_9PLEO</name>
<feature type="compositionally biased region" description="Basic and acidic residues" evidence="1">
    <location>
        <begin position="59"/>
        <end position="95"/>
    </location>
</feature>
<feature type="compositionally biased region" description="Polar residues" evidence="1">
    <location>
        <begin position="101"/>
        <end position="111"/>
    </location>
</feature>
<dbReference type="AlphaFoldDB" id="A0A6S6WHV7"/>
<evidence type="ECO:0000313" key="2">
    <source>
        <dbReference type="EMBL" id="CAE7219892.1"/>
    </source>
</evidence>
<feature type="compositionally biased region" description="Basic and acidic residues" evidence="1">
    <location>
        <begin position="128"/>
        <end position="143"/>
    </location>
</feature>
<feature type="region of interest" description="Disordered" evidence="1">
    <location>
        <begin position="40"/>
        <end position="143"/>
    </location>
</feature>
<dbReference type="EMBL" id="HG992988">
    <property type="protein sequence ID" value="CAE7219892.1"/>
    <property type="molecule type" value="Genomic_DNA"/>
</dbReference>
<protein>
    <submittedName>
        <fullName evidence="2">Uncharacterized protein</fullName>
    </submittedName>
</protein>
<proteinExistence type="predicted"/>
<gene>
    <name evidence="2" type="ORF">PTTW11_11236</name>
</gene>
<sequence length="255" mass="28631">MFTSEDQERLDIIDKAISKYTIAITQANLSTRPILDSSAATEKDTVGQNVTGQAVSEQHATEQHATEQHATEQHATEQHATEEHATEEHATEQHATKQHATDQNAAEQNVTVKVLNPRTAHATAQESPLKRREIKKEPAEESKISASRLVDNLNMEWDVDVNSSYVESSLQNLPKDAFGHITRYSQSRYCVRYGSADAHSARFESTLPNGSRYQGTRDVTQRSNRIIERIVQIHRDNKTALPAHILSQVKILLVY</sequence>
<evidence type="ECO:0000313" key="3">
    <source>
        <dbReference type="Proteomes" id="UP000472372"/>
    </source>
</evidence>
<accession>A0A6S6WHV7</accession>
<dbReference type="Proteomes" id="UP000472372">
    <property type="component" value="Chromosome 12"/>
</dbReference>
<reference evidence="2" key="1">
    <citation type="submission" date="2021-02" db="EMBL/GenBank/DDBJ databases">
        <authorList>
            <person name="Syme A R."/>
            <person name="Syme A R."/>
            <person name="Moolhuijzen P."/>
        </authorList>
    </citation>
    <scope>NUCLEOTIDE SEQUENCE</scope>
    <source>
        <strain evidence="2">W1-1</strain>
    </source>
</reference>
<evidence type="ECO:0000256" key="1">
    <source>
        <dbReference type="SAM" id="MobiDB-lite"/>
    </source>
</evidence>
<feature type="compositionally biased region" description="Polar residues" evidence="1">
    <location>
        <begin position="46"/>
        <end position="56"/>
    </location>
</feature>
<organism evidence="2 3">
    <name type="scientific">Pyrenophora teres f. teres</name>
    <dbReference type="NCBI Taxonomy" id="97479"/>
    <lineage>
        <taxon>Eukaryota</taxon>
        <taxon>Fungi</taxon>
        <taxon>Dikarya</taxon>
        <taxon>Ascomycota</taxon>
        <taxon>Pezizomycotina</taxon>
        <taxon>Dothideomycetes</taxon>
        <taxon>Pleosporomycetidae</taxon>
        <taxon>Pleosporales</taxon>
        <taxon>Pleosporineae</taxon>
        <taxon>Pleosporaceae</taxon>
        <taxon>Pyrenophora</taxon>
    </lineage>
</organism>